<feature type="signal peptide" evidence="1">
    <location>
        <begin position="1"/>
        <end position="19"/>
    </location>
</feature>
<evidence type="ECO:0000259" key="2">
    <source>
        <dbReference type="Pfam" id="PF14730"/>
    </source>
</evidence>
<dbReference type="Pfam" id="PF14730">
    <property type="entry name" value="DUF4468"/>
    <property type="match status" value="1"/>
</dbReference>
<dbReference type="EMBL" id="JAUQSX010000015">
    <property type="protein sequence ID" value="MDO7849195.1"/>
    <property type="molecule type" value="Genomic_DNA"/>
</dbReference>
<dbReference type="InterPro" id="IPR027823">
    <property type="entry name" value="DUF4468"/>
</dbReference>
<protein>
    <submittedName>
        <fullName evidence="3">DUF4468 domain-containing protein</fullName>
    </submittedName>
</protein>
<comment type="caution">
    <text evidence="3">The sequence shown here is derived from an EMBL/GenBank/DDBJ whole genome shotgun (WGS) entry which is preliminary data.</text>
</comment>
<evidence type="ECO:0000313" key="3">
    <source>
        <dbReference type="EMBL" id="MDO7849195.1"/>
    </source>
</evidence>
<proteinExistence type="predicted"/>
<organism evidence="3 4">
    <name type="scientific">Hymenobacter mellowenesis</name>
    <dbReference type="NCBI Taxonomy" id="3063995"/>
    <lineage>
        <taxon>Bacteria</taxon>
        <taxon>Pseudomonadati</taxon>
        <taxon>Bacteroidota</taxon>
        <taxon>Cytophagia</taxon>
        <taxon>Cytophagales</taxon>
        <taxon>Hymenobacteraceae</taxon>
        <taxon>Hymenobacter</taxon>
    </lineage>
</organism>
<evidence type="ECO:0000313" key="4">
    <source>
        <dbReference type="Proteomes" id="UP001167796"/>
    </source>
</evidence>
<dbReference type="Proteomes" id="UP001167796">
    <property type="component" value="Unassembled WGS sequence"/>
</dbReference>
<keyword evidence="1" id="KW-0732">Signal</keyword>
<gene>
    <name evidence="3" type="ORF">Q5H92_22720</name>
</gene>
<keyword evidence="4" id="KW-1185">Reference proteome</keyword>
<accession>A0ABT9AH42</accession>
<name>A0ABT9AH42_9BACT</name>
<reference evidence="3" key="1">
    <citation type="submission" date="2023-07" db="EMBL/GenBank/DDBJ databases">
        <authorList>
            <person name="Kim M.K."/>
        </authorList>
    </citation>
    <scope>NUCLEOTIDE SEQUENCE</scope>
    <source>
        <strain evidence="3">M29</strain>
    </source>
</reference>
<feature type="domain" description="DUF4468" evidence="2">
    <location>
        <begin position="38"/>
        <end position="124"/>
    </location>
</feature>
<evidence type="ECO:0000256" key="1">
    <source>
        <dbReference type="SAM" id="SignalP"/>
    </source>
</evidence>
<sequence length="193" mass="21231">MKSTLTLLLLCLCTGFARAQALDSLKFPLDADTHRITYAEVVPVEGASQAELYARAKLWFASTFKSAKDVVQAEDKEAGVLQGKGWQDIYIKSMGIPSASKLWYTVKLAVKDGRYRYEVTEFEIQSYPSKYVYNPTPTSAESILLKEKVSGMVKGIIRQERQQVDGAAHQLVTAIRSGMAKPAAGTSGGKSDW</sequence>
<feature type="chain" id="PRO_5046234486" evidence="1">
    <location>
        <begin position="20"/>
        <end position="193"/>
    </location>
</feature>
<dbReference type="RefSeq" id="WP_305013863.1">
    <property type="nucleotide sequence ID" value="NZ_JAUQSX010000015.1"/>
</dbReference>
<dbReference type="Gene3D" id="3.30.530.80">
    <property type="match status" value="1"/>
</dbReference>